<reference evidence="3 4" key="1">
    <citation type="journal article" date="2015" name="Plant Cell">
        <title>Oil accumulation by the oleaginous diatom Fistulifera solaris as revealed by the genome and transcriptome.</title>
        <authorList>
            <person name="Tanaka T."/>
            <person name="Maeda Y."/>
            <person name="Veluchamy A."/>
            <person name="Tanaka M."/>
            <person name="Abida H."/>
            <person name="Marechal E."/>
            <person name="Bowler C."/>
            <person name="Muto M."/>
            <person name="Sunaga Y."/>
            <person name="Tanaka M."/>
            <person name="Yoshino T."/>
            <person name="Taniguchi T."/>
            <person name="Fukuda Y."/>
            <person name="Nemoto M."/>
            <person name="Matsumoto M."/>
            <person name="Wong P.S."/>
            <person name="Aburatani S."/>
            <person name="Fujibuchi W."/>
        </authorList>
    </citation>
    <scope>NUCLEOTIDE SEQUENCE [LARGE SCALE GENOMIC DNA]</scope>
    <source>
        <strain evidence="3 4">JPCC DA0580</strain>
    </source>
</reference>
<dbReference type="InterPro" id="IPR036249">
    <property type="entry name" value="Thioredoxin-like_sf"/>
</dbReference>
<keyword evidence="4" id="KW-1185">Reference proteome</keyword>
<dbReference type="SUPFAM" id="SSF52833">
    <property type="entry name" value="Thioredoxin-like"/>
    <property type="match status" value="1"/>
</dbReference>
<proteinExistence type="predicted"/>
<dbReference type="OrthoDB" id="2121326at2759"/>
<dbReference type="Proteomes" id="UP000198406">
    <property type="component" value="Unassembled WGS sequence"/>
</dbReference>
<dbReference type="CDD" id="cd02947">
    <property type="entry name" value="TRX_family"/>
    <property type="match status" value="1"/>
</dbReference>
<organism evidence="3 4">
    <name type="scientific">Fistulifera solaris</name>
    <name type="common">Oleaginous diatom</name>
    <dbReference type="NCBI Taxonomy" id="1519565"/>
    <lineage>
        <taxon>Eukaryota</taxon>
        <taxon>Sar</taxon>
        <taxon>Stramenopiles</taxon>
        <taxon>Ochrophyta</taxon>
        <taxon>Bacillariophyta</taxon>
        <taxon>Bacillariophyceae</taxon>
        <taxon>Bacillariophycidae</taxon>
        <taxon>Naviculales</taxon>
        <taxon>Naviculaceae</taxon>
        <taxon>Fistulifera</taxon>
    </lineage>
</organism>
<comment type="caution">
    <text evidence="3">The sequence shown here is derived from an EMBL/GenBank/DDBJ whole genome shotgun (WGS) entry which is preliminary data.</text>
</comment>
<evidence type="ECO:0000313" key="3">
    <source>
        <dbReference type="EMBL" id="GAX10967.1"/>
    </source>
</evidence>
<evidence type="ECO:0000313" key="4">
    <source>
        <dbReference type="Proteomes" id="UP000198406"/>
    </source>
</evidence>
<dbReference type="InParanoid" id="A0A1Z5JAF2"/>
<dbReference type="AlphaFoldDB" id="A0A1Z5JAF2"/>
<dbReference type="PANTHER" id="PTHR46115">
    <property type="entry name" value="THIOREDOXIN-LIKE PROTEIN 1"/>
    <property type="match status" value="1"/>
</dbReference>
<sequence length="178" mass="19773">MALCCIGGVCIPYSALLPFFAYGIQWLLAKLVAYGILPDWLHDRLQGMLLVPAKKTTKRQSESCCTSTTCSTVSDSGITSVQSTDQWNAILQSPKPVVCKWTASWCQPCKKIQPFFESLAEDNDGVFCIVDVDDMEDLASEYNVAMMPTFLVLKDQVEVARYAGSDENKLRKLISENL</sequence>
<dbReference type="PROSITE" id="PS51352">
    <property type="entry name" value="THIOREDOXIN_2"/>
    <property type="match status" value="1"/>
</dbReference>
<gene>
    <name evidence="3" type="ORF">FisN_2Lu497</name>
</gene>
<feature type="domain" description="Thioredoxin" evidence="2">
    <location>
        <begin position="45"/>
        <end position="178"/>
    </location>
</feature>
<accession>A0A1Z5JAF2</accession>
<keyword evidence="1" id="KW-1015">Disulfide bond</keyword>
<dbReference type="EMBL" id="BDSP01000032">
    <property type="protein sequence ID" value="GAX10967.1"/>
    <property type="molecule type" value="Genomic_DNA"/>
</dbReference>
<evidence type="ECO:0000256" key="1">
    <source>
        <dbReference type="ARBA" id="ARBA00023157"/>
    </source>
</evidence>
<name>A0A1Z5JAF2_FISSO</name>
<protein>
    <recommendedName>
        <fullName evidence="2">Thioredoxin domain-containing protein</fullName>
    </recommendedName>
</protein>
<evidence type="ECO:0000259" key="2">
    <source>
        <dbReference type="PROSITE" id="PS51352"/>
    </source>
</evidence>
<dbReference type="InterPro" id="IPR013766">
    <property type="entry name" value="Thioredoxin_domain"/>
</dbReference>
<dbReference type="Gene3D" id="3.40.30.10">
    <property type="entry name" value="Glutaredoxin"/>
    <property type="match status" value="1"/>
</dbReference>
<dbReference type="Pfam" id="PF00085">
    <property type="entry name" value="Thioredoxin"/>
    <property type="match status" value="1"/>
</dbReference>